<protein>
    <recommendedName>
        <fullName evidence="7 12">Lon protease homolog</fullName>
        <ecNumber evidence="7 12">3.4.21.-</ecNumber>
    </recommendedName>
</protein>
<evidence type="ECO:0000259" key="14">
    <source>
        <dbReference type="PROSITE" id="PS51787"/>
    </source>
</evidence>
<dbReference type="PROSITE" id="PS01046">
    <property type="entry name" value="LON_SER"/>
    <property type="match status" value="1"/>
</dbReference>
<dbReference type="GO" id="GO:0005524">
    <property type="term" value="F:ATP binding"/>
    <property type="evidence" value="ECO:0007669"/>
    <property type="project" value="UniProtKB-KW"/>
</dbReference>
<dbReference type="GO" id="GO:0006508">
    <property type="term" value="P:proteolysis"/>
    <property type="evidence" value="ECO:0007669"/>
    <property type="project" value="UniProtKB-KW"/>
</dbReference>
<dbReference type="InterPro" id="IPR027065">
    <property type="entry name" value="Lon_Prtase"/>
</dbReference>
<dbReference type="SUPFAM" id="SSF88697">
    <property type="entry name" value="PUA domain-like"/>
    <property type="match status" value="1"/>
</dbReference>
<dbReference type="Gene3D" id="3.30.230.10">
    <property type="match status" value="1"/>
</dbReference>
<dbReference type="GO" id="GO:0004252">
    <property type="term" value="F:serine-type endopeptidase activity"/>
    <property type="evidence" value="ECO:0007669"/>
    <property type="project" value="UniProtKB-UniRule"/>
</dbReference>
<dbReference type="GO" id="GO:0016887">
    <property type="term" value="F:ATP hydrolysis activity"/>
    <property type="evidence" value="ECO:0007669"/>
    <property type="project" value="InterPro"/>
</dbReference>
<evidence type="ECO:0000313" key="15">
    <source>
        <dbReference type="EMBL" id="OBZ91755.1"/>
    </source>
</evidence>
<keyword evidence="16" id="KW-1185">Reference proteome</keyword>
<dbReference type="Pfam" id="PF00004">
    <property type="entry name" value="AAA"/>
    <property type="match status" value="1"/>
</dbReference>
<dbReference type="InterPro" id="IPR003959">
    <property type="entry name" value="ATPase_AAA_core"/>
</dbReference>
<dbReference type="PANTHER" id="PTHR10046">
    <property type="entry name" value="ATP DEPENDENT LON PROTEASE FAMILY MEMBER"/>
    <property type="match status" value="1"/>
</dbReference>
<dbReference type="InParanoid" id="A0A1C7NRK4"/>
<dbReference type="AlphaFoldDB" id="A0A1C7NRK4"/>
<dbReference type="Proteomes" id="UP000093000">
    <property type="component" value="Unassembled WGS sequence"/>
</dbReference>
<feature type="active site" evidence="8 10">
    <location>
        <position position="767"/>
    </location>
</feature>
<reference evidence="15 16" key="1">
    <citation type="submission" date="2016-03" db="EMBL/GenBank/DDBJ databases">
        <title>Choanephora cucurbitarum.</title>
        <authorList>
            <person name="Min B."/>
            <person name="Park H."/>
            <person name="Park J.-H."/>
            <person name="Shin H.-D."/>
            <person name="Choi I.-G."/>
        </authorList>
    </citation>
    <scope>NUCLEOTIDE SEQUENCE [LARGE SCALE GENOMIC DNA]</scope>
    <source>
        <strain evidence="15 16">KUS-F28377</strain>
    </source>
</reference>
<comment type="similarity">
    <text evidence="7 10 11">Belongs to the peptidase S16 family.</text>
</comment>
<dbReference type="PIRSF" id="PIRSF001174">
    <property type="entry name" value="Lon_proteas"/>
    <property type="match status" value="1"/>
</dbReference>
<dbReference type="Gene3D" id="2.30.130.40">
    <property type="entry name" value="LON domain-like"/>
    <property type="match status" value="1"/>
</dbReference>
<dbReference type="OrthoDB" id="2411602at2759"/>
<evidence type="ECO:0000256" key="2">
    <source>
        <dbReference type="ARBA" id="ARBA00022741"/>
    </source>
</evidence>
<feature type="active site" evidence="8 10">
    <location>
        <position position="724"/>
    </location>
</feature>
<dbReference type="InterPro" id="IPR003593">
    <property type="entry name" value="AAA+_ATPase"/>
</dbReference>
<dbReference type="Gene3D" id="1.20.5.5270">
    <property type="match status" value="1"/>
</dbReference>
<accession>A0A1C7NRK4</accession>
<dbReference type="InterPro" id="IPR015947">
    <property type="entry name" value="PUA-like_sf"/>
</dbReference>
<dbReference type="SMART" id="SM00464">
    <property type="entry name" value="LON"/>
    <property type="match status" value="1"/>
</dbReference>
<dbReference type="InterPro" id="IPR008268">
    <property type="entry name" value="Peptidase_S16_AS"/>
</dbReference>
<dbReference type="InterPro" id="IPR014721">
    <property type="entry name" value="Ribsml_uS5_D2-typ_fold_subgr"/>
</dbReference>
<dbReference type="InterPro" id="IPR003111">
    <property type="entry name" value="Lon_prtase_N"/>
</dbReference>
<keyword evidence="5 7" id="KW-0067">ATP-binding</keyword>
<evidence type="ECO:0000313" key="16">
    <source>
        <dbReference type="Proteomes" id="UP000093000"/>
    </source>
</evidence>
<dbReference type="EC" id="3.4.21.-" evidence="7 12"/>
<dbReference type="Pfam" id="PF22667">
    <property type="entry name" value="Lon_lid"/>
    <property type="match status" value="1"/>
</dbReference>
<evidence type="ECO:0000256" key="7">
    <source>
        <dbReference type="PIRNR" id="PIRNR001174"/>
    </source>
</evidence>
<dbReference type="GO" id="GO:0030163">
    <property type="term" value="P:protein catabolic process"/>
    <property type="evidence" value="ECO:0007669"/>
    <property type="project" value="InterPro"/>
</dbReference>
<dbReference type="EMBL" id="LUGH01000004">
    <property type="protein sequence ID" value="OBZ91755.1"/>
    <property type="molecule type" value="Genomic_DNA"/>
</dbReference>
<dbReference type="FunFam" id="3.30.230.10:FF:000019">
    <property type="entry name" value="Lon protease homolog 2, peroxisomal"/>
    <property type="match status" value="1"/>
</dbReference>
<keyword evidence="4 7" id="KW-0720">Serine protease</keyword>
<keyword evidence="1 7" id="KW-0645">Protease</keyword>
<dbReference type="Gene3D" id="3.40.50.300">
    <property type="entry name" value="P-loop containing nucleotide triphosphate hydrolases"/>
    <property type="match status" value="1"/>
</dbReference>
<evidence type="ECO:0000256" key="10">
    <source>
        <dbReference type="PROSITE-ProRule" id="PRU01122"/>
    </source>
</evidence>
<dbReference type="InterPro" id="IPR027417">
    <property type="entry name" value="P-loop_NTPase"/>
</dbReference>
<dbReference type="PROSITE" id="PS51787">
    <property type="entry name" value="LON_N"/>
    <property type="match status" value="1"/>
</dbReference>
<proteinExistence type="inferred from homology"/>
<dbReference type="SUPFAM" id="SSF54211">
    <property type="entry name" value="Ribosomal protein S5 domain 2-like"/>
    <property type="match status" value="1"/>
</dbReference>
<dbReference type="Pfam" id="PF05362">
    <property type="entry name" value="Lon_C"/>
    <property type="match status" value="1"/>
</dbReference>
<name>A0A1C7NRK4_9FUNG</name>
<evidence type="ECO:0000259" key="13">
    <source>
        <dbReference type="PROSITE" id="PS51786"/>
    </source>
</evidence>
<dbReference type="Gene3D" id="1.10.8.60">
    <property type="match status" value="1"/>
</dbReference>
<evidence type="ECO:0000256" key="6">
    <source>
        <dbReference type="ARBA" id="ARBA00050665"/>
    </source>
</evidence>
<dbReference type="SMART" id="SM00382">
    <property type="entry name" value="AAA"/>
    <property type="match status" value="1"/>
</dbReference>
<evidence type="ECO:0000256" key="3">
    <source>
        <dbReference type="ARBA" id="ARBA00022801"/>
    </source>
</evidence>
<feature type="binding site" evidence="9">
    <location>
        <begin position="388"/>
        <end position="395"/>
    </location>
    <ligand>
        <name>ATP</name>
        <dbReference type="ChEBI" id="CHEBI:30616"/>
    </ligand>
</feature>
<dbReference type="NCBIfam" id="TIGR00763">
    <property type="entry name" value="lon"/>
    <property type="match status" value="1"/>
</dbReference>
<comment type="caution">
    <text evidence="15">The sequence shown here is derived from an EMBL/GenBank/DDBJ whole genome shotgun (WGS) entry which is preliminary data.</text>
</comment>
<evidence type="ECO:0000256" key="1">
    <source>
        <dbReference type="ARBA" id="ARBA00022670"/>
    </source>
</evidence>
<evidence type="ECO:0000256" key="11">
    <source>
        <dbReference type="RuleBase" id="RU000591"/>
    </source>
</evidence>
<dbReference type="Pfam" id="PF02190">
    <property type="entry name" value="LON_substr_bdg"/>
    <property type="match status" value="1"/>
</dbReference>
<dbReference type="FunFam" id="3.40.50.300:FF:000021">
    <property type="entry name" value="Lon protease homolog"/>
    <property type="match status" value="1"/>
</dbReference>
<comment type="catalytic activity">
    <reaction evidence="6">
        <text>Hydrolysis of proteins in presence of ATP.</text>
        <dbReference type="EC" id="3.4.21.53"/>
    </reaction>
</comment>
<dbReference type="CDD" id="cd19500">
    <property type="entry name" value="RecA-like_Lon"/>
    <property type="match status" value="1"/>
</dbReference>
<evidence type="ECO:0000256" key="4">
    <source>
        <dbReference type="ARBA" id="ARBA00022825"/>
    </source>
</evidence>
<organism evidence="15 16">
    <name type="scientific">Choanephora cucurbitarum</name>
    <dbReference type="NCBI Taxonomy" id="101091"/>
    <lineage>
        <taxon>Eukaryota</taxon>
        <taxon>Fungi</taxon>
        <taxon>Fungi incertae sedis</taxon>
        <taxon>Mucoromycota</taxon>
        <taxon>Mucoromycotina</taxon>
        <taxon>Mucoromycetes</taxon>
        <taxon>Mucorales</taxon>
        <taxon>Mucorineae</taxon>
        <taxon>Choanephoraceae</taxon>
        <taxon>Choanephoroideae</taxon>
        <taxon>Choanephora</taxon>
    </lineage>
</organism>
<dbReference type="InterPro" id="IPR004815">
    <property type="entry name" value="Lon_bac/euk-typ"/>
</dbReference>
<evidence type="ECO:0000256" key="5">
    <source>
        <dbReference type="ARBA" id="ARBA00022840"/>
    </source>
</evidence>
<dbReference type="PROSITE" id="PS51786">
    <property type="entry name" value="LON_PROTEOLYTIC"/>
    <property type="match status" value="1"/>
</dbReference>
<feature type="domain" description="Lon proteolytic" evidence="13">
    <location>
        <begin position="632"/>
        <end position="819"/>
    </location>
</feature>
<dbReference type="InterPro" id="IPR020568">
    <property type="entry name" value="Ribosomal_Su5_D2-typ_SF"/>
</dbReference>
<gene>
    <name evidence="15" type="ORF">A0J61_00193</name>
</gene>
<dbReference type="STRING" id="101091.A0A1C7NRK4"/>
<evidence type="ECO:0000256" key="8">
    <source>
        <dbReference type="PIRSR" id="PIRSR001174-1"/>
    </source>
</evidence>
<evidence type="ECO:0000256" key="12">
    <source>
        <dbReference type="RuleBase" id="RU000592"/>
    </source>
</evidence>
<evidence type="ECO:0000256" key="9">
    <source>
        <dbReference type="PIRSR" id="PIRSR001174-2"/>
    </source>
</evidence>
<dbReference type="PRINTS" id="PR00830">
    <property type="entry name" value="ENDOLAPTASE"/>
</dbReference>
<dbReference type="InterPro" id="IPR046336">
    <property type="entry name" value="Lon_prtase_N_sf"/>
</dbReference>
<keyword evidence="2 7" id="KW-0547">Nucleotide-binding</keyword>
<dbReference type="GO" id="GO:0004176">
    <property type="term" value="F:ATP-dependent peptidase activity"/>
    <property type="evidence" value="ECO:0007669"/>
    <property type="project" value="UniProtKB-UniRule"/>
</dbReference>
<keyword evidence="3 7" id="KW-0378">Hydrolase</keyword>
<dbReference type="InterPro" id="IPR008269">
    <property type="entry name" value="Lon_proteolytic"/>
</dbReference>
<feature type="domain" description="Lon N-terminal" evidence="14">
    <location>
        <begin position="14"/>
        <end position="219"/>
    </location>
</feature>
<dbReference type="SUPFAM" id="SSF52540">
    <property type="entry name" value="P-loop containing nucleoside triphosphate hydrolases"/>
    <property type="match status" value="1"/>
</dbReference>
<sequence>MSTNTLISALPFSLPVLPLADYVLLPSIITAFSVTQSEAQDLLRSSSRHFVCIPLKNANSDRKKRTRNEQDADVVQLFDYGCVAQILEYDQSIPNRFIFRVKGICRSRVKDISSLDGRRFEASLEHYPEESKMDMVEHEDIVIFQSLCRSLLSKLQAIGISIAVLDQLSLLLERCHISQAANLLLCLAETSKSQKLHVLASSDLRQKLYEVNHAITNYLQMINTSIVDSDAEMTLDQMRRKFYILKEMSSISIDDSINAMQHHGQCNYFNTLPDDDEDMTDLIIKLNNAKLPEHAAIAIKRDLNRLRKLPPSSSDAAVLRGYMEYVSELPWSPSEEDSDLPEIKIIDVKNQLDADHFGIDAVKNRILEYMSILKIKKDAKPPILCFVGPPGVGKTTLGISIAKAMQRKFHRISLGGVRDEAEIRGHRRTYVGALPGLLLHGMRQCNVQNPVMLLDEIDKIATNSNQGDPAAALLEVLDPAQNATFSDHFIGIPYNLSKVTFIATANSLDTIPRPLLDRMEVIELDGYTFNEKMHIAQSHLIPKQIDAHGLLDIGGIDIPKETALCIAERYTRESGVRNFERLIASVCRSKCKEYADLMEAGKQDKFIRKVDVEDLENILGPEPFANELIENDELPGIVSGLAYAGSGNGGVMMIEANAMPGSGQLKLTGSLGDVIKESAQLAVSWTKSNAYHLKLTKSSKEDVFKDIDIHIHLPCGAVPKDGPSAGIAITTCLISLLAGQCVSKTIAMTGEITLRGQVRPVGGIKEKVISAHRAGIRKVLLPIGNRRDVLQNIPQEIQKEMNFVYCKSMWEVADTVFERKQVQFEPRYLSSL</sequence>
<dbReference type="InterPro" id="IPR054594">
    <property type="entry name" value="Lon_lid"/>
</dbReference>